<comment type="caution">
    <text evidence="1">The sequence shown here is derived from an EMBL/GenBank/DDBJ whole genome shotgun (WGS) entry which is preliminary data.</text>
</comment>
<dbReference type="EMBL" id="SEKV01000018">
    <property type="protein sequence ID" value="TFY69010.1"/>
    <property type="molecule type" value="Genomic_DNA"/>
</dbReference>
<name>A0A4Y9Z4H7_9APHY</name>
<proteinExistence type="predicted"/>
<evidence type="ECO:0000313" key="2">
    <source>
        <dbReference type="Proteomes" id="UP000298390"/>
    </source>
</evidence>
<protein>
    <submittedName>
        <fullName evidence="1">Uncharacterized protein</fullName>
    </submittedName>
</protein>
<evidence type="ECO:0000313" key="1">
    <source>
        <dbReference type="EMBL" id="TFY69010.1"/>
    </source>
</evidence>
<organism evidence="1 2">
    <name type="scientific">Rhodofomes roseus</name>
    <dbReference type="NCBI Taxonomy" id="34475"/>
    <lineage>
        <taxon>Eukaryota</taxon>
        <taxon>Fungi</taxon>
        <taxon>Dikarya</taxon>
        <taxon>Basidiomycota</taxon>
        <taxon>Agaricomycotina</taxon>
        <taxon>Agaricomycetes</taxon>
        <taxon>Polyporales</taxon>
        <taxon>Rhodofomes</taxon>
    </lineage>
</organism>
<gene>
    <name evidence="1" type="ORF">EVJ58_g676</name>
</gene>
<dbReference type="Proteomes" id="UP000298390">
    <property type="component" value="Unassembled WGS sequence"/>
</dbReference>
<sequence length="87" mass="9397">MRYLTIVSTAFIAATAAPAFALPWGLGIRGVEHDALVQRDVADELYTRELTALQTLIRARALARVHHTRLRALRGPTGGSLTSTLAS</sequence>
<accession>A0A4Y9Z4H7</accession>
<dbReference type="AlphaFoldDB" id="A0A4Y9Z4H7"/>
<reference evidence="1 2" key="1">
    <citation type="submission" date="2019-01" db="EMBL/GenBank/DDBJ databases">
        <title>Genome sequencing of the rare red list fungi Fomitopsis rosea.</title>
        <authorList>
            <person name="Buettner E."/>
            <person name="Kellner H."/>
        </authorList>
    </citation>
    <scope>NUCLEOTIDE SEQUENCE [LARGE SCALE GENOMIC DNA]</scope>
    <source>
        <strain evidence="1 2">DSM 105464</strain>
    </source>
</reference>